<dbReference type="GO" id="GO:0007035">
    <property type="term" value="P:vacuolar acidification"/>
    <property type="evidence" value="ECO:0007669"/>
    <property type="project" value="TreeGrafter"/>
</dbReference>
<dbReference type="Proteomes" id="UP000503462">
    <property type="component" value="Chromosome 2"/>
</dbReference>
<feature type="compositionally biased region" description="Polar residues" evidence="1">
    <location>
        <begin position="1391"/>
        <end position="1407"/>
    </location>
</feature>
<proteinExistence type="predicted"/>
<dbReference type="SUPFAM" id="SSF50998">
    <property type="entry name" value="Quinoprotein alcohol dehydrogenase-like"/>
    <property type="match status" value="1"/>
</dbReference>
<dbReference type="GO" id="GO:0043291">
    <property type="term" value="C:RAVE complex"/>
    <property type="evidence" value="ECO:0007669"/>
    <property type="project" value="TreeGrafter"/>
</dbReference>
<dbReference type="SUPFAM" id="SSF50978">
    <property type="entry name" value="WD40 repeat-like"/>
    <property type="match status" value="1"/>
</dbReference>
<dbReference type="Gene3D" id="2.130.10.10">
    <property type="entry name" value="YVTN repeat-like/Quinoprotein amine dehydrogenase"/>
    <property type="match status" value="1"/>
</dbReference>
<protein>
    <recommendedName>
        <fullName evidence="2">RAVE complex protein Rav1 C-terminal domain-containing protein</fullName>
    </recommendedName>
</protein>
<feature type="compositionally biased region" description="Polar residues" evidence="1">
    <location>
        <begin position="1370"/>
        <end position="1384"/>
    </location>
</feature>
<dbReference type="Pfam" id="PF12234">
    <property type="entry name" value="Rav1p_C"/>
    <property type="match status" value="1"/>
</dbReference>
<evidence type="ECO:0000313" key="4">
    <source>
        <dbReference type="Proteomes" id="UP000503462"/>
    </source>
</evidence>
<dbReference type="InterPro" id="IPR052208">
    <property type="entry name" value="DmX-like/RAVE_component"/>
</dbReference>
<evidence type="ECO:0000259" key="2">
    <source>
        <dbReference type="Pfam" id="PF12234"/>
    </source>
</evidence>
<reference evidence="3 4" key="1">
    <citation type="journal article" date="2016" name="Sci. Rep.">
        <title>Peltaster fructicola genome reveals evolution from an invasive phytopathogen to an ectophytic parasite.</title>
        <authorList>
            <person name="Xu C."/>
            <person name="Chen H."/>
            <person name="Gleason M.L."/>
            <person name="Xu J.R."/>
            <person name="Liu H."/>
            <person name="Zhang R."/>
            <person name="Sun G."/>
        </authorList>
    </citation>
    <scope>NUCLEOTIDE SEQUENCE [LARGE SCALE GENOMIC DNA]</scope>
    <source>
        <strain evidence="3 4">LNHT1506</strain>
    </source>
</reference>
<dbReference type="PANTHER" id="PTHR13950:SF9">
    <property type="entry name" value="RABCONNECTIN-3A"/>
    <property type="match status" value="1"/>
</dbReference>
<dbReference type="EMBL" id="CP051140">
    <property type="protein sequence ID" value="QIW97718.1"/>
    <property type="molecule type" value="Genomic_DNA"/>
</dbReference>
<dbReference type="InterPro" id="IPR011047">
    <property type="entry name" value="Quinoprotein_ADH-like_sf"/>
</dbReference>
<dbReference type="PANTHER" id="PTHR13950">
    <property type="entry name" value="RABCONNECTIN-RELATED"/>
    <property type="match status" value="1"/>
</dbReference>
<dbReference type="OrthoDB" id="342131at2759"/>
<sequence length="1407" mass="154805">MPSLSPGGDEPTVFEQILPGAPNAGFQSITTFTFRWKRYILYISGHQLNVLRSPNELDQAITFEEELVAIRAEGEDTGRVAVASANNVWTLKPSTSSWNRVGWVKELSLANANNEVRSLSWGTEGELLVAGTRQLALFGTLPSSRATSPATLSVNISAIERRAAQWTKPIACPLRFVAFSPSCGLITTAGDTDRQVKVWRRLSFEEAIFDFAYLPHDGIVTHLDWRPAEKEKLEQNTDNSSIRSHHGDENREVLYTISADGNLRVWRTNSHNDLDILSLYSIVDLVSAIPHSPVLTMNKGSTRPARYAFIIPSGTYSTAVAAALRKHPQQQVKHGVEHLKEVVSRDPDVIVALDTQGRMSAWGLSSIGHKRRSASGLEMATAPFHIAHSESLGLTCDPGIPTAFESWVDGDVLNILAHSFGRSVKWWRGTVENFSSSSALASDRGQQVAAWVGSTGQYMGLRTAVDGRLISWTSNGSAMEWAGAGHQIHTSLHVDGQSPSVDVDSVQRHKSLLLLGQKDITLARVLDGKGVISRPHLISDGNLSLLRMHAALGADERYMVYSSAGRYTSVLVNPTRSEWSSKEPTIELTATNRASLLGTDLDIALPAIVQFSAVLHPRKADWLRIVGVDANGTIYRRDVACAALVNVGTSMLESTLAFATGIKAGRMSITSSSAVVLSPDGYDLVIIDLKEGYVEHKQTLASRAQQIVCPYSTEDEVALTQHSLLAVVSDTSVDILARSRYDHNQSGHWATVKHISLGDIGLVISSATWLGNGKLVLAAGSSIFISDDKIARKSLSNKHCQQLDLTSDVHSSMDELVSMLRGPLTCWQPHVLRELILHGHFGGVITILSELQAKLKFYTNGDELDALLDLNIDQLLTDTTLTYHEEIDFSELSDQLDELDLPFTSDDDQGKLKLVVHTVSFVARYQQSLDLNAIRYLSYWRYHVLLELHQTPNGQANGSVAGDDAANSSTHKALPTMAWREINFAYHSTTQQPLLDVLVQYYENKLDWPTVRALGITLWLHTIKAAQSESHSMASVEQVFEAVGQSAYRSTQPPNPADASLFLLALRKKAVLLSLWRVAVGNREQKSTQNFLRRDFDAEENKTAARKNAYALMGKRRFEYAAAFFLLADDAISAISILAGQCEDLHLAVSVARAYCGDGSPVLQNFMRERVVPIAQNTTNRWLLAWSYAIMEQRPESLRALIVDAGRLSKNATERLPRSWQQDDPAALTFYRELRDTAKSKSTLRKTTLDDEYRAVLRSARILRRRGFWLLSLRLVQHWSFMQPVSDAAPATELSGSTSSKTNAVSSLLESYEESKPGKPVQKPVAVPSMLDAFDSDAKSTPTIEPQLVDEASQRAAKAAALLAKIRSKNATANNDVSQTNGANAQEKKPTQFNEPASSSILDSFGF</sequence>
<gene>
    <name evidence="3" type="ORF">AMS68_003236</name>
</gene>
<dbReference type="InterPro" id="IPR022033">
    <property type="entry name" value="Rav1p_C"/>
</dbReference>
<keyword evidence="4" id="KW-1185">Reference proteome</keyword>
<accession>A0A6H0XSX3</accession>
<dbReference type="InterPro" id="IPR015943">
    <property type="entry name" value="WD40/YVTN_repeat-like_dom_sf"/>
</dbReference>
<dbReference type="InterPro" id="IPR036322">
    <property type="entry name" value="WD40_repeat_dom_sf"/>
</dbReference>
<feature type="region of interest" description="Disordered" evidence="1">
    <location>
        <begin position="1305"/>
        <end position="1324"/>
    </location>
</feature>
<evidence type="ECO:0000256" key="1">
    <source>
        <dbReference type="SAM" id="MobiDB-lite"/>
    </source>
</evidence>
<name>A0A6H0XSX3_9PEZI</name>
<organism evidence="3 4">
    <name type="scientific">Peltaster fructicola</name>
    <dbReference type="NCBI Taxonomy" id="286661"/>
    <lineage>
        <taxon>Eukaryota</taxon>
        <taxon>Fungi</taxon>
        <taxon>Dikarya</taxon>
        <taxon>Ascomycota</taxon>
        <taxon>Pezizomycotina</taxon>
        <taxon>Dothideomycetes</taxon>
        <taxon>Dothideomycetes incertae sedis</taxon>
        <taxon>Peltaster</taxon>
    </lineage>
</organism>
<feature type="domain" description="RAVE complex protein Rav1 C-terminal" evidence="2">
    <location>
        <begin position="654"/>
        <end position="1275"/>
    </location>
</feature>
<feature type="region of interest" description="Disordered" evidence="1">
    <location>
        <begin position="1370"/>
        <end position="1407"/>
    </location>
</feature>
<evidence type="ECO:0000313" key="3">
    <source>
        <dbReference type="EMBL" id="QIW97718.1"/>
    </source>
</evidence>